<sequence>MIDRYPERGEMYALFDDDLKNICVVTEEESGVYEIKNIATWPQYQGKGYGKALIRHILERYASYAKAMLVGTGNITRILTFYKRCGFVYSHAIPRFFYRPLSGPELRRGCAAH</sequence>
<dbReference type="KEGG" id="ovb:NB640_07455"/>
<gene>
    <name evidence="2" type="ORF">NB640_07455</name>
</gene>
<dbReference type="EMBL" id="CP098242">
    <property type="protein sequence ID" value="WAW09120.1"/>
    <property type="molecule type" value="Genomic_DNA"/>
</dbReference>
<dbReference type="PROSITE" id="PS51186">
    <property type="entry name" value="GNAT"/>
    <property type="match status" value="1"/>
</dbReference>
<protein>
    <submittedName>
        <fullName evidence="2">GNAT family N-acetyltransferase</fullName>
    </submittedName>
</protein>
<dbReference type="GO" id="GO:0016747">
    <property type="term" value="F:acyltransferase activity, transferring groups other than amino-acyl groups"/>
    <property type="evidence" value="ECO:0007669"/>
    <property type="project" value="InterPro"/>
</dbReference>
<proteinExistence type="predicted"/>
<dbReference type="Pfam" id="PF13508">
    <property type="entry name" value="Acetyltransf_7"/>
    <property type="match status" value="1"/>
</dbReference>
<dbReference type="InterPro" id="IPR016181">
    <property type="entry name" value="Acyl_CoA_acyltransferase"/>
</dbReference>
<dbReference type="InterPro" id="IPR000182">
    <property type="entry name" value="GNAT_dom"/>
</dbReference>
<dbReference type="CDD" id="cd04301">
    <property type="entry name" value="NAT_SF"/>
    <property type="match status" value="1"/>
</dbReference>
<organism evidence="2 3">
    <name type="scientific">Oxalobacter vibrioformis</name>
    <dbReference type="NCBI Taxonomy" id="933080"/>
    <lineage>
        <taxon>Bacteria</taxon>
        <taxon>Pseudomonadati</taxon>
        <taxon>Pseudomonadota</taxon>
        <taxon>Betaproteobacteria</taxon>
        <taxon>Burkholderiales</taxon>
        <taxon>Oxalobacteraceae</taxon>
        <taxon>Oxalobacter</taxon>
    </lineage>
</organism>
<dbReference type="Gene3D" id="3.40.630.30">
    <property type="match status" value="1"/>
</dbReference>
<reference evidence="2" key="1">
    <citation type="journal article" date="2022" name="Front. Microbiol.">
        <title>New perspectives on an old grouping: The genomic and phenotypic variability of Oxalobacter formigenes and the implications for calcium oxalate stone prevention.</title>
        <authorList>
            <person name="Chmiel J.A."/>
            <person name="Carr C."/>
            <person name="Stuivenberg G.A."/>
            <person name="Venema R."/>
            <person name="Chanyi R.M."/>
            <person name="Al K.F."/>
            <person name="Giguere D."/>
            <person name="Say H."/>
            <person name="Akouris P.P."/>
            <person name="Dominguez Romero S.A."/>
            <person name="Kwong A."/>
            <person name="Tai V."/>
            <person name="Koval S.F."/>
            <person name="Razvi H."/>
            <person name="Bjazevic J."/>
            <person name="Burton J.P."/>
        </authorList>
    </citation>
    <scope>NUCLEOTIDE SEQUENCE</scope>
    <source>
        <strain evidence="2">WoOx3</strain>
    </source>
</reference>
<accession>A0A9E9P2E0</accession>
<feature type="domain" description="N-acetyltransferase" evidence="1">
    <location>
        <begin position="1"/>
        <end position="113"/>
    </location>
</feature>
<evidence type="ECO:0000259" key="1">
    <source>
        <dbReference type="PROSITE" id="PS51186"/>
    </source>
</evidence>
<evidence type="ECO:0000313" key="3">
    <source>
        <dbReference type="Proteomes" id="UP001156215"/>
    </source>
</evidence>
<dbReference type="SUPFAM" id="SSF55729">
    <property type="entry name" value="Acyl-CoA N-acyltransferases (Nat)"/>
    <property type="match status" value="1"/>
</dbReference>
<name>A0A9E9P2E0_9BURK</name>
<dbReference type="AlphaFoldDB" id="A0A9E9P2E0"/>
<dbReference type="RefSeq" id="WP_269308114.1">
    <property type="nucleotide sequence ID" value="NZ_CP098242.1"/>
</dbReference>
<evidence type="ECO:0000313" key="2">
    <source>
        <dbReference type="EMBL" id="WAW09120.1"/>
    </source>
</evidence>
<dbReference type="Proteomes" id="UP001156215">
    <property type="component" value="Chromosome"/>
</dbReference>
<keyword evidence="3" id="KW-1185">Reference proteome</keyword>